<dbReference type="Proteomes" id="UP000515146">
    <property type="component" value="Unplaced"/>
</dbReference>
<feature type="chain" id="PRO_5028425614" evidence="4">
    <location>
        <begin position="22"/>
        <end position="130"/>
    </location>
</feature>
<gene>
    <name evidence="7" type="primary">LOC113794145</name>
</gene>
<dbReference type="GO" id="GO:0031982">
    <property type="term" value="C:vesicle"/>
    <property type="evidence" value="ECO:0007669"/>
    <property type="project" value="TreeGrafter"/>
</dbReference>
<dbReference type="Gene3D" id="3.10.450.10">
    <property type="match status" value="1"/>
</dbReference>
<keyword evidence="4" id="KW-0732">Signal</keyword>
<evidence type="ECO:0000256" key="2">
    <source>
        <dbReference type="ARBA" id="ARBA00022690"/>
    </source>
</evidence>
<evidence type="ECO:0000313" key="7">
    <source>
        <dbReference type="RefSeq" id="XP_027200037.1"/>
    </source>
</evidence>
<dbReference type="InterPro" id="IPR046350">
    <property type="entry name" value="Cystatin_sf"/>
</dbReference>
<dbReference type="GO" id="GO:0004869">
    <property type="term" value="F:cysteine-type endopeptidase inhibitor activity"/>
    <property type="evidence" value="ECO:0007669"/>
    <property type="project" value="UniProtKB-KW"/>
</dbReference>
<dbReference type="GeneID" id="113794145"/>
<dbReference type="PANTHER" id="PTHR46186:SF2">
    <property type="entry name" value="CYSTATIN"/>
    <property type="match status" value="1"/>
</dbReference>
<dbReference type="GO" id="GO:0005737">
    <property type="term" value="C:cytoplasm"/>
    <property type="evidence" value="ECO:0007669"/>
    <property type="project" value="TreeGrafter"/>
</dbReference>
<dbReference type="GO" id="GO:0005615">
    <property type="term" value="C:extracellular space"/>
    <property type="evidence" value="ECO:0007669"/>
    <property type="project" value="TreeGrafter"/>
</dbReference>
<proteinExistence type="inferred from homology"/>
<dbReference type="KEGG" id="dpte:113794145"/>
<sequence length="130" mass="14999">MAKLLFTTILIISMAAVFVYSASIVGDFRKLDVNDEQLHQSLSHLERQMDNRINSNTVHRIAKIRNAEYKVVSGIEYRALFEFGETDCQKSDHRDIESCQFTGYNLICNATTIEQSWLHKSSLIDFFCEN</sequence>
<accession>A0A6P6Y3H9</accession>
<dbReference type="PANTHER" id="PTHR46186">
    <property type="entry name" value="CYSTATIN"/>
    <property type="match status" value="1"/>
</dbReference>
<evidence type="ECO:0000256" key="4">
    <source>
        <dbReference type="SAM" id="SignalP"/>
    </source>
</evidence>
<dbReference type="CDD" id="cd00042">
    <property type="entry name" value="CY"/>
    <property type="match status" value="1"/>
</dbReference>
<dbReference type="AlphaFoldDB" id="A0A6P6Y3H9"/>
<dbReference type="SUPFAM" id="SSF54403">
    <property type="entry name" value="Cystatin/monellin"/>
    <property type="match status" value="1"/>
</dbReference>
<feature type="signal peptide" evidence="4">
    <location>
        <begin position="1"/>
        <end position="21"/>
    </location>
</feature>
<evidence type="ECO:0000256" key="3">
    <source>
        <dbReference type="ARBA" id="ARBA00022704"/>
    </source>
</evidence>
<protein>
    <submittedName>
        <fullName evidence="7">Cystatin-1-like</fullName>
    </submittedName>
</protein>
<dbReference type="Pfam" id="PF00031">
    <property type="entry name" value="Cystatin"/>
    <property type="match status" value="1"/>
</dbReference>
<keyword evidence="3" id="KW-0789">Thiol protease inhibitor</keyword>
<keyword evidence="6" id="KW-1185">Reference proteome</keyword>
<reference evidence="7" key="1">
    <citation type="submission" date="2025-08" db="UniProtKB">
        <authorList>
            <consortium name="RefSeq"/>
        </authorList>
    </citation>
    <scope>IDENTIFICATION</scope>
    <source>
        <strain evidence="7">Airmid</strain>
    </source>
</reference>
<dbReference type="RefSeq" id="XP_027200037.1">
    <property type="nucleotide sequence ID" value="XM_027344236.1"/>
</dbReference>
<organism evidence="6 7">
    <name type="scientific">Dermatophagoides pteronyssinus</name>
    <name type="common">European house dust mite</name>
    <dbReference type="NCBI Taxonomy" id="6956"/>
    <lineage>
        <taxon>Eukaryota</taxon>
        <taxon>Metazoa</taxon>
        <taxon>Ecdysozoa</taxon>
        <taxon>Arthropoda</taxon>
        <taxon>Chelicerata</taxon>
        <taxon>Arachnida</taxon>
        <taxon>Acari</taxon>
        <taxon>Acariformes</taxon>
        <taxon>Sarcoptiformes</taxon>
        <taxon>Astigmata</taxon>
        <taxon>Psoroptidia</taxon>
        <taxon>Analgoidea</taxon>
        <taxon>Pyroglyphidae</taxon>
        <taxon>Dermatophagoidinae</taxon>
        <taxon>Dermatophagoides</taxon>
    </lineage>
</organism>
<evidence type="ECO:0000259" key="5">
    <source>
        <dbReference type="Pfam" id="PF00031"/>
    </source>
</evidence>
<dbReference type="InterPro" id="IPR000010">
    <property type="entry name" value="Cystatin_dom"/>
</dbReference>
<keyword evidence="2" id="KW-0646">Protease inhibitor</keyword>
<comment type="similarity">
    <text evidence="1">Belongs to the cystatin family.</text>
</comment>
<dbReference type="OrthoDB" id="1908104at2759"/>
<name>A0A6P6Y3H9_DERPT</name>
<evidence type="ECO:0000313" key="6">
    <source>
        <dbReference type="Proteomes" id="UP000515146"/>
    </source>
</evidence>
<feature type="domain" description="Cystatin" evidence="5">
    <location>
        <begin position="29"/>
        <end position="115"/>
    </location>
</feature>
<dbReference type="InParanoid" id="A0A6P6Y3H9"/>
<evidence type="ECO:0000256" key="1">
    <source>
        <dbReference type="ARBA" id="ARBA00009403"/>
    </source>
</evidence>